<dbReference type="EMBL" id="CP003123">
    <property type="protein sequence ID" value="AGF74178.1"/>
    <property type="molecule type" value="Genomic_DNA"/>
</dbReference>
<dbReference type="AlphaFoldDB" id="M1NS57"/>
<evidence type="ECO:0000313" key="3">
    <source>
        <dbReference type="EMBL" id="AGF74178.1"/>
    </source>
</evidence>
<dbReference type="eggNOG" id="COG1872">
    <property type="taxonomic scope" value="Bacteria"/>
</dbReference>
<organism evidence="3 4">
    <name type="scientific">Bartonella australis (strain Aust/NH1)</name>
    <dbReference type="NCBI Taxonomy" id="1094489"/>
    <lineage>
        <taxon>Bacteria</taxon>
        <taxon>Pseudomonadati</taxon>
        <taxon>Pseudomonadota</taxon>
        <taxon>Alphaproteobacteria</taxon>
        <taxon>Hyphomicrobiales</taxon>
        <taxon>Bartonellaceae</taxon>
        <taxon>Bartonella</taxon>
    </lineage>
</organism>
<sequence>MFYHVDTDGLVLFIRLIPKASADSIVGVERKGDGKKYLVVRLRALPEDGKANKALIKFLARQWGIPPSRISFRNGTTSRYKKLHFLECSGKLEQILQSLNDDTLTRK</sequence>
<proteinExistence type="inferred from homology"/>
<dbReference type="PATRIC" id="fig|1094489.3.peg.368"/>
<dbReference type="RefSeq" id="WP_015397687.1">
    <property type="nucleotide sequence ID" value="NC_020300.1"/>
</dbReference>
<dbReference type="Proteomes" id="UP000011729">
    <property type="component" value="Chromosome"/>
</dbReference>
<protein>
    <recommendedName>
        <fullName evidence="2">UPF0235 protein BAnh1_02950</fullName>
    </recommendedName>
</protein>
<dbReference type="Gene3D" id="3.30.1200.10">
    <property type="entry name" value="YggU-like"/>
    <property type="match status" value="1"/>
</dbReference>
<evidence type="ECO:0000313" key="4">
    <source>
        <dbReference type="Proteomes" id="UP000011729"/>
    </source>
</evidence>
<dbReference type="InterPro" id="IPR036591">
    <property type="entry name" value="YggU-like_sf"/>
</dbReference>
<reference evidence="3 4" key="1">
    <citation type="journal article" date="2013" name="PLoS Genet.">
        <title>A gene transfer agent and a dynamic repertoire of secretion systems hold the keys to the explosive radiation of the emerging pathogen Bartonella.</title>
        <authorList>
            <person name="Guy L."/>
            <person name="Nystedt B."/>
            <person name="Toft C."/>
            <person name="Zaremba-Niedzwiedzka K."/>
            <person name="Berglund E.C."/>
            <person name="Granberg F."/>
            <person name="Naslund K."/>
            <person name="Eriksson A.S."/>
            <person name="Andersson S.G."/>
        </authorList>
    </citation>
    <scope>NUCLEOTIDE SEQUENCE [LARGE SCALE GENOMIC DNA]</scope>
    <source>
        <strain evidence="3 4">Aust/NH1</strain>
    </source>
</reference>
<dbReference type="InterPro" id="IPR003746">
    <property type="entry name" value="DUF167"/>
</dbReference>
<comment type="similarity">
    <text evidence="1 2">Belongs to the UPF0235 family.</text>
</comment>
<name>M1NS57_BARAA</name>
<evidence type="ECO:0000256" key="2">
    <source>
        <dbReference type="HAMAP-Rule" id="MF_00634"/>
    </source>
</evidence>
<evidence type="ECO:0000256" key="1">
    <source>
        <dbReference type="ARBA" id="ARBA00010364"/>
    </source>
</evidence>
<dbReference type="SUPFAM" id="SSF69786">
    <property type="entry name" value="YggU-like"/>
    <property type="match status" value="1"/>
</dbReference>
<dbReference type="NCBIfam" id="TIGR00251">
    <property type="entry name" value="DUF167 family protein"/>
    <property type="match status" value="1"/>
</dbReference>
<gene>
    <name evidence="3" type="ordered locus">BAnh1_02950</name>
</gene>
<keyword evidence="4" id="KW-1185">Reference proteome</keyword>
<dbReference type="OrthoDB" id="9801972at2"/>
<dbReference type="KEGG" id="baus:BAnh1_02950"/>
<dbReference type="SMART" id="SM01152">
    <property type="entry name" value="DUF167"/>
    <property type="match status" value="1"/>
</dbReference>
<dbReference type="Pfam" id="PF02594">
    <property type="entry name" value="DUF167"/>
    <property type="match status" value="1"/>
</dbReference>
<dbReference type="HAMAP" id="MF_00634">
    <property type="entry name" value="UPF0235"/>
    <property type="match status" value="1"/>
</dbReference>
<dbReference type="HOGENOM" id="CLU_130694_3_0_5"/>
<accession>M1NS57</accession>